<protein>
    <submittedName>
        <fullName evidence="1">Uncharacterized protein</fullName>
    </submittedName>
</protein>
<proteinExistence type="predicted"/>
<name>A0A518BSJ8_9BACT</name>
<evidence type="ECO:0000313" key="2">
    <source>
        <dbReference type="Proteomes" id="UP000316921"/>
    </source>
</evidence>
<accession>A0A518BSJ8</accession>
<dbReference type="Proteomes" id="UP000316921">
    <property type="component" value="Chromosome"/>
</dbReference>
<dbReference type="KEGG" id="pbap:Pla133_50760"/>
<dbReference type="EMBL" id="CP036287">
    <property type="protein sequence ID" value="QDU69953.1"/>
    <property type="molecule type" value="Genomic_DNA"/>
</dbReference>
<sequence>MISNRPRPTVLLALITLCAVAVIWALRSQFAESPAAFRTADPGHAELADELARGAPLPDPIDGVDRREARQAPAKAEATGLMAAEVQLRSSHDLPIDLAMWWPGTTDDREAGRWIAGPGIRRAAGPPSAGSRFVVSERPSCQEAVGHLPVQVGVGDRDLEATVDQLLECISAGARYRVVGCHHNLPAPLREVVERELCSA</sequence>
<reference evidence="1 2" key="1">
    <citation type="submission" date="2019-02" db="EMBL/GenBank/DDBJ databases">
        <title>Deep-cultivation of Planctomycetes and their phenomic and genomic characterization uncovers novel biology.</title>
        <authorList>
            <person name="Wiegand S."/>
            <person name="Jogler M."/>
            <person name="Boedeker C."/>
            <person name="Pinto D."/>
            <person name="Vollmers J."/>
            <person name="Rivas-Marin E."/>
            <person name="Kohn T."/>
            <person name="Peeters S.H."/>
            <person name="Heuer A."/>
            <person name="Rast P."/>
            <person name="Oberbeckmann S."/>
            <person name="Bunk B."/>
            <person name="Jeske O."/>
            <person name="Meyerdierks A."/>
            <person name="Storesund J.E."/>
            <person name="Kallscheuer N."/>
            <person name="Luecker S."/>
            <person name="Lage O.M."/>
            <person name="Pohl T."/>
            <person name="Merkel B.J."/>
            <person name="Hornburger P."/>
            <person name="Mueller R.-W."/>
            <person name="Bruemmer F."/>
            <person name="Labrenz M."/>
            <person name="Spormann A.M."/>
            <person name="Op den Camp H."/>
            <person name="Overmann J."/>
            <person name="Amann R."/>
            <person name="Jetten M.S.M."/>
            <person name="Mascher T."/>
            <person name="Medema M.H."/>
            <person name="Devos D.P."/>
            <person name="Kaster A.-K."/>
            <person name="Ovreas L."/>
            <person name="Rohde M."/>
            <person name="Galperin M.Y."/>
            <person name="Jogler C."/>
        </authorList>
    </citation>
    <scope>NUCLEOTIDE SEQUENCE [LARGE SCALE GENOMIC DNA]</scope>
    <source>
        <strain evidence="1 2">Pla133</strain>
    </source>
</reference>
<evidence type="ECO:0000313" key="1">
    <source>
        <dbReference type="EMBL" id="QDU69953.1"/>
    </source>
</evidence>
<keyword evidence="2" id="KW-1185">Reference proteome</keyword>
<organism evidence="1 2">
    <name type="scientific">Engelhardtia mirabilis</name>
    <dbReference type="NCBI Taxonomy" id="2528011"/>
    <lineage>
        <taxon>Bacteria</taxon>
        <taxon>Pseudomonadati</taxon>
        <taxon>Planctomycetota</taxon>
        <taxon>Planctomycetia</taxon>
        <taxon>Planctomycetia incertae sedis</taxon>
        <taxon>Engelhardtia</taxon>
    </lineage>
</organism>
<dbReference type="AlphaFoldDB" id="A0A518BSJ8"/>
<gene>
    <name evidence="1" type="ORF">Pla133_50760</name>
</gene>